<protein>
    <submittedName>
        <fullName evidence="2">Secreted protein</fullName>
    </submittedName>
</protein>
<evidence type="ECO:0000313" key="1">
    <source>
        <dbReference type="Proteomes" id="UP000492821"/>
    </source>
</evidence>
<organism evidence="1 2">
    <name type="scientific">Panagrellus redivivus</name>
    <name type="common">Microworm</name>
    <dbReference type="NCBI Taxonomy" id="6233"/>
    <lineage>
        <taxon>Eukaryota</taxon>
        <taxon>Metazoa</taxon>
        <taxon>Ecdysozoa</taxon>
        <taxon>Nematoda</taxon>
        <taxon>Chromadorea</taxon>
        <taxon>Rhabditida</taxon>
        <taxon>Tylenchina</taxon>
        <taxon>Panagrolaimomorpha</taxon>
        <taxon>Panagrolaimoidea</taxon>
        <taxon>Panagrolaimidae</taxon>
        <taxon>Panagrellus</taxon>
    </lineage>
</organism>
<reference evidence="1" key="1">
    <citation type="journal article" date="2013" name="Genetics">
        <title>The draft genome and transcriptome of Panagrellus redivivus are shaped by the harsh demands of a free-living lifestyle.</title>
        <authorList>
            <person name="Srinivasan J."/>
            <person name="Dillman A.R."/>
            <person name="Macchietto M.G."/>
            <person name="Heikkinen L."/>
            <person name="Lakso M."/>
            <person name="Fracchia K.M."/>
            <person name="Antoshechkin I."/>
            <person name="Mortazavi A."/>
            <person name="Wong G."/>
            <person name="Sternberg P.W."/>
        </authorList>
    </citation>
    <scope>NUCLEOTIDE SEQUENCE [LARGE SCALE GENOMIC DNA]</scope>
    <source>
        <strain evidence="1">MT8872</strain>
    </source>
</reference>
<dbReference type="AlphaFoldDB" id="A0A7E4UR43"/>
<sequence>MQTSADPYKSQARETSKVVVFVLVAIACLLAVADAQYYGKFLYPSAGYAPGSYGAFGIPYSTGYGYYGKRDTGFGTA</sequence>
<dbReference type="WBParaSite" id="Pan_g11449.t1">
    <property type="protein sequence ID" value="Pan_g11449.t1"/>
    <property type="gene ID" value="Pan_g11449"/>
</dbReference>
<proteinExistence type="predicted"/>
<dbReference type="Proteomes" id="UP000492821">
    <property type="component" value="Unassembled WGS sequence"/>
</dbReference>
<accession>A0A7E4UR43</accession>
<reference evidence="2" key="2">
    <citation type="submission" date="2020-10" db="UniProtKB">
        <authorList>
            <consortium name="WormBaseParasite"/>
        </authorList>
    </citation>
    <scope>IDENTIFICATION</scope>
</reference>
<name>A0A7E4UR43_PANRE</name>
<keyword evidence="1" id="KW-1185">Reference proteome</keyword>
<evidence type="ECO:0000313" key="2">
    <source>
        <dbReference type="WBParaSite" id="Pan_g11449.t1"/>
    </source>
</evidence>